<reference evidence="2 3" key="1">
    <citation type="submission" date="2018-04" db="EMBL/GenBank/DDBJ databases">
        <title>Chryseobacterium oncorhynchi 701B-08T from rainbow trout, and Chryseobacterium viscerum 687B-08T from diseased fish.</title>
        <authorList>
            <person name="Jeong J.-J."/>
            <person name="Lee Y.J."/>
            <person name="Pathiraja D."/>
            <person name="Park B."/>
            <person name="Choi I.-G."/>
            <person name="Kim K.D."/>
        </authorList>
    </citation>
    <scope>NUCLEOTIDE SEQUENCE [LARGE SCALE GENOMIC DNA]</scope>
    <source>
        <strain evidence="2 3">687B-08</strain>
    </source>
</reference>
<gene>
    <name evidence="2" type="ORF">C1634_010300</name>
</gene>
<comment type="caution">
    <text evidence="2">The sequence shown here is derived from an EMBL/GenBank/DDBJ whole genome shotgun (WGS) entry which is preliminary data.</text>
</comment>
<evidence type="ECO:0000259" key="1">
    <source>
        <dbReference type="Pfam" id="PF12680"/>
    </source>
</evidence>
<protein>
    <recommendedName>
        <fullName evidence="1">SnoaL-like domain-containing protein</fullName>
    </recommendedName>
</protein>
<dbReference type="Pfam" id="PF12680">
    <property type="entry name" value="SnoaL_2"/>
    <property type="match status" value="1"/>
</dbReference>
<dbReference type="Gene3D" id="3.10.450.50">
    <property type="match status" value="1"/>
</dbReference>
<dbReference type="EMBL" id="PPEG02000004">
    <property type="protein sequence ID" value="PWN61662.1"/>
    <property type="molecule type" value="Genomic_DNA"/>
</dbReference>
<evidence type="ECO:0000313" key="3">
    <source>
        <dbReference type="Proteomes" id="UP000236413"/>
    </source>
</evidence>
<name>A0A316WJT4_9FLAO</name>
<dbReference type="InterPro" id="IPR037401">
    <property type="entry name" value="SnoaL-like"/>
</dbReference>
<sequence>MDNKELVLKAITAVFVDRDITAFDTYFGDHYIQHNPSIPNGTEALKQFVPALPEDFKYEPGTITENGDIIMIHGRYQNWNGKNMIGVDIFRINDHKIVEHWDVLQEEVTAENSVNGNGMFPI</sequence>
<feature type="domain" description="SnoaL-like" evidence="1">
    <location>
        <begin position="12"/>
        <end position="100"/>
    </location>
</feature>
<evidence type="ECO:0000313" key="2">
    <source>
        <dbReference type="EMBL" id="PWN61662.1"/>
    </source>
</evidence>
<organism evidence="2 3">
    <name type="scientific">Chryseobacterium viscerum</name>
    <dbReference type="NCBI Taxonomy" id="1037377"/>
    <lineage>
        <taxon>Bacteria</taxon>
        <taxon>Pseudomonadati</taxon>
        <taxon>Bacteroidota</taxon>
        <taxon>Flavobacteriia</taxon>
        <taxon>Flavobacteriales</taxon>
        <taxon>Weeksellaceae</taxon>
        <taxon>Chryseobacterium group</taxon>
        <taxon>Chryseobacterium</taxon>
    </lineage>
</organism>
<dbReference type="InterPro" id="IPR032710">
    <property type="entry name" value="NTF2-like_dom_sf"/>
</dbReference>
<proteinExistence type="predicted"/>
<dbReference type="SUPFAM" id="SSF54427">
    <property type="entry name" value="NTF2-like"/>
    <property type="match status" value="1"/>
</dbReference>
<dbReference type="RefSeq" id="WP_103234360.1">
    <property type="nucleotide sequence ID" value="NZ_PPEG02000004.1"/>
</dbReference>
<dbReference type="AlphaFoldDB" id="A0A316WJT4"/>
<accession>A0A316WJT4</accession>
<dbReference type="Proteomes" id="UP000236413">
    <property type="component" value="Unassembled WGS sequence"/>
</dbReference>